<dbReference type="SMART" id="SM00798">
    <property type="entry name" value="AICARFT_IMPCHas"/>
    <property type="match status" value="1"/>
</dbReference>
<dbReference type="EC" id="3.5.4.10" evidence="10"/>
<dbReference type="PANTHER" id="PTHR11692:SF0">
    <property type="entry name" value="BIFUNCTIONAL PURINE BIOSYNTHESIS PROTEIN ATIC"/>
    <property type="match status" value="1"/>
</dbReference>
<evidence type="ECO:0000256" key="5">
    <source>
        <dbReference type="ARBA" id="ARBA00022755"/>
    </source>
</evidence>
<evidence type="ECO:0000256" key="8">
    <source>
        <dbReference type="ARBA" id="ARBA00050488"/>
    </source>
</evidence>
<evidence type="ECO:0000259" key="11">
    <source>
        <dbReference type="PROSITE" id="PS51855"/>
    </source>
</evidence>
<dbReference type="Gene3D" id="3.40.50.1380">
    <property type="entry name" value="Methylglyoxal synthase-like domain"/>
    <property type="match status" value="1"/>
</dbReference>
<evidence type="ECO:0000256" key="3">
    <source>
        <dbReference type="ARBA" id="ARBA00007667"/>
    </source>
</evidence>
<sequence length="510" mass="56844">MRAILSVFDKTGIVEFAKELEKLGVEIISSGGTFKLLQSNDIKAIQVSDVTEFAECLDGRVKTLHPKIHGGILADRKIKEHMDTLKKLDITPIDIVVVNLYPFKQVISDPNHTLRDAIENIDIGGPTMIRSAAKNHESVLVITDSKDYDEVIEKMKNKSIDSLYRIKLAQKAFSTTATYDIMISNYLENISGKDTMPQKILLSLDKKQQLRYGENPHQQAAYYSSDSIENKGIECAEFLNGKELSYNNYNDVQSAADLAMEFDRPVCVAVKHSTPCGVSVADNVYDAYIRAYETDKQSIFGGIVCMNRKVDEKTAKEINKIFLEVVIAPDFEEKALEILKQKKNIRLLRLKELENYSIKKFNQYKSLGGGFLLQESDSELFPEELNIVTEKSPTKEEIEDMKFAMTVAKHVKSNAIVVAKDGATLGIGGGDVSRIFAAKSALERAGQKANGAVLASDAFFPFEDVVTLANKYNIKAIIQPSGSINDKKSIDECDKNGISMVFTGVRHFRH</sequence>
<dbReference type="HAMAP" id="MF_00139">
    <property type="entry name" value="PurH"/>
    <property type="match status" value="1"/>
</dbReference>
<dbReference type="PROSITE" id="PS51855">
    <property type="entry name" value="MGS"/>
    <property type="match status" value="1"/>
</dbReference>
<comment type="similarity">
    <text evidence="3 10">Belongs to the PurH family.</text>
</comment>
<dbReference type="EMBL" id="AFZE01000045">
    <property type="protein sequence ID" value="EHL13112.1"/>
    <property type="molecule type" value="Genomic_DNA"/>
</dbReference>
<evidence type="ECO:0000256" key="6">
    <source>
        <dbReference type="ARBA" id="ARBA00022801"/>
    </source>
</evidence>
<dbReference type="PIRSF" id="PIRSF000414">
    <property type="entry name" value="AICARFT_IMPCHas"/>
    <property type="match status" value="1"/>
</dbReference>
<dbReference type="HOGENOM" id="CLU_016316_5_2_9"/>
<keyword evidence="4 10" id="KW-0808">Transferase</keyword>
<evidence type="ECO:0000256" key="10">
    <source>
        <dbReference type="HAMAP-Rule" id="MF_00139"/>
    </source>
</evidence>
<organism evidence="12 13">
    <name type="scientific">Peptoanaerobacter stomatis</name>
    <dbReference type="NCBI Taxonomy" id="796937"/>
    <lineage>
        <taxon>Bacteria</taxon>
        <taxon>Bacillati</taxon>
        <taxon>Bacillota</taxon>
        <taxon>Clostridia</taxon>
        <taxon>Peptostreptococcales</taxon>
        <taxon>Filifactoraceae</taxon>
        <taxon>Peptoanaerobacter</taxon>
    </lineage>
</organism>
<evidence type="ECO:0000256" key="1">
    <source>
        <dbReference type="ARBA" id="ARBA00004844"/>
    </source>
</evidence>
<dbReference type="NCBIfam" id="NF002049">
    <property type="entry name" value="PRK00881.1"/>
    <property type="match status" value="1"/>
</dbReference>
<evidence type="ECO:0000256" key="7">
    <source>
        <dbReference type="ARBA" id="ARBA00023268"/>
    </source>
</evidence>
<dbReference type="InterPro" id="IPR011607">
    <property type="entry name" value="MGS-like_dom"/>
</dbReference>
<keyword evidence="7 10" id="KW-0511">Multifunctional enzyme</keyword>
<dbReference type="SUPFAM" id="SSF52335">
    <property type="entry name" value="Methylglyoxal synthase-like"/>
    <property type="match status" value="1"/>
</dbReference>
<protein>
    <recommendedName>
        <fullName evidence="10">Bifunctional purine biosynthesis protein PurH</fullName>
    </recommendedName>
    <domain>
        <recommendedName>
            <fullName evidence="10">Phosphoribosylaminoimidazolecarboxamide formyltransferase</fullName>
            <ecNumber evidence="10">2.1.2.3</ecNumber>
        </recommendedName>
        <alternativeName>
            <fullName evidence="10">AICAR transformylase</fullName>
        </alternativeName>
    </domain>
    <domain>
        <recommendedName>
            <fullName evidence="10">IMP cyclohydrolase</fullName>
            <ecNumber evidence="10">3.5.4.10</ecNumber>
        </recommendedName>
        <alternativeName>
            <fullName evidence="10">ATIC</fullName>
        </alternativeName>
        <alternativeName>
            <fullName evidence="10">IMP synthase</fullName>
        </alternativeName>
        <alternativeName>
            <fullName evidence="10">Inosinicase</fullName>
        </alternativeName>
    </domain>
</protein>
<gene>
    <name evidence="10" type="primary">purH</name>
    <name evidence="12" type="ORF">HMPREF9629_00412</name>
</gene>
<comment type="catalytic activity">
    <reaction evidence="9 10">
        <text>IMP + H2O = 5-formamido-1-(5-phospho-D-ribosyl)imidazole-4-carboxamide</text>
        <dbReference type="Rhea" id="RHEA:18445"/>
        <dbReference type="ChEBI" id="CHEBI:15377"/>
        <dbReference type="ChEBI" id="CHEBI:58053"/>
        <dbReference type="ChEBI" id="CHEBI:58467"/>
        <dbReference type="EC" id="3.5.4.10"/>
    </reaction>
</comment>
<dbReference type="InterPro" id="IPR002695">
    <property type="entry name" value="PurH-like"/>
</dbReference>
<dbReference type="SUPFAM" id="SSF53927">
    <property type="entry name" value="Cytidine deaminase-like"/>
    <property type="match status" value="1"/>
</dbReference>
<evidence type="ECO:0000256" key="2">
    <source>
        <dbReference type="ARBA" id="ARBA00004954"/>
    </source>
</evidence>
<comment type="domain">
    <text evidence="10">The IMP cyclohydrolase activity resides in the N-terminal region.</text>
</comment>
<accession>G9X1Y9</accession>
<keyword evidence="5 10" id="KW-0658">Purine biosynthesis</keyword>
<feature type="domain" description="MGS-like" evidence="11">
    <location>
        <begin position="1"/>
        <end position="143"/>
    </location>
</feature>
<dbReference type="CDD" id="cd01421">
    <property type="entry name" value="IMPCH"/>
    <property type="match status" value="1"/>
</dbReference>
<dbReference type="GO" id="GO:0006189">
    <property type="term" value="P:'de novo' IMP biosynthetic process"/>
    <property type="evidence" value="ECO:0007669"/>
    <property type="project" value="UniProtKB-UniRule"/>
</dbReference>
<dbReference type="PANTHER" id="PTHR11692">
    <property type="entry name" value="BIFUNCTIONAL PURINE BIOSYNTHESIS PROTEIN PURH"/>
    <property type="match status" value="1"/>
</dbReference>
<dbReference type="EC" id="2.1.2.3" evidence="10"/>
<dbReference type="Proteomes" id="UP000006437">
    <property type="component" value="Unassembled WGS sequence"/>
</dbReference>
<dbReference type="Pfam" id="PF02142">
    <property type="entry name" value="MGS"/>
    <property type="match status" value="1"/>
</dbReference>
<reference evidence="12 13" key="1">
    <citation type="submission" date="2011-08" db="EMBL/GenBank/DDBJ databases">
        <title>The Genome Sequence of Eubacteriaceae bacterium ACC19a.</title>
        <authorList>
            <consortium name="The Broad Institute Genome Sequencing Platform"/>
            <person name="Earl A."/>
            <person name="Ward D."/>
            <person name="Feldgarden M."/>
            <person name="Gevers D."/>
            <person name="Sizova M."/>
            <person name="Hazen A."/>
            <person name="Epstein S."/>
            <person name="Young S.K."/>
            <person name="Zeng Q."/>
            <person name="Gargeya S."/>
            <person name="Fitzgerald M."/>
            <person name="Haas B."/>
            <person name="Abouelleil A."/>
            <person name="Alvarado L."/>
            <person name="Arachchi H.M."/>
            <person name="Berlin A."/>
            <person name="Brown A."/>
            <person name="Chapman S.B."/>
            <person name="Chen Z."/>
            <person name="Dunbar C."/>
            <person name="Freedman E."/>
            <person name="Gearin G."/>
            <person name="Gellesch M."/>
            <person name="Goldberg J."/>
            <person name="Griggs A."/>
            <person name="Gujja S."/>
            <person name="Heiman D."/>
            <person name="Howarth C."/>
            <person name="Larson L."/>
            <person name="Lui A."/>
            <person name="MacDonald P.J.P."/>
            <person name="Montmayeur A."/>
            <person name="Murphy C."/>
            <person name="Neiman D."/>
            <person name="Pearson M."/>
            <person name="Priest M."/>
            <person name="Roberts A."/>
            <person name="Saif S."/>
            <person name="Shea T."/>
            <person name="Shenoy N."/>
            <person name="Sisk P."/>
            <person name="Stolte C."/>
            <person name="Sykes S."/>
            <person name="Wortman J."/>
            <person name="Nusbaum C."/>
            <person name="Birren B."/>
        </authorList>
    </citation>
    <scope>NUCLEOTIDE SEQUENCE [LARGE SCALE GENOMIC DNA]</scope>
    <source>
        <strain evidence="12 13">ACC19a</strain>
    </source>
</reference>
<evidence type="ECO:0000313" key="12">
    <source>
        <dbReference type="EMBL" id="EHL13112.1"/>
    </source>
</evidence>
<dbReference type="GO" id="GO:0003937">
    <property type="term" value="F:IMP cyclohydrolase activity"/>
    <property type="evidence" value="ECO:0007669"/>
    <property type="project" value="UniProtKB-UniRule"/>
</dbReference>
<dbReference type="Gene3D" id="3.40.140.20">
    <property type="match status" value="2"/>
</dbReference>
<evidence type="ECO:0000313" key="13">
    <source>
        <dbReference type="Proteomes" id="UP000006437"/>
    </source>
</evidence>
<comment type="pathway">
    <text evidence="1 10">Purine metabolism; IMP biosynthesis via de novo pathway; IMP from 5-formamido-1-(5-phospho-D-ribosyl)imidazole-4-carboxamide: step 1/1.</text>
</comment>
<dbReference type="InterPro" id="IPR024051">
    <property type="entry name" value="AICAR_Tfase_dup_dom_sf"/>
</dbReference>
<dbReference type="SMART" id="SM00851">
    <property type="entry name" value="MGS"/>
    <property type="match status" value="1"/>
</dbReference>
<dbReference type="FunFam" id="3.40.140.20:FF:000001">
    <property type="entry name" value="Bifunctional purine biosynthesis protein PurH"/>
    <property type="match status" value="1"/>
</dbReference>
<dbReference type="RefSeq" id="WP_009524649.1">
    <property type="nucleotide sequence ID" value="NZ_JH414547.1"/>
</dbReference>
<dbReference type="AlphaFoldDB" id="G9X1Y9"/>
<comment type="pathway">
    <text evidence="2 10">Purine metabolism; IMP biosynthesis via de novo pathway; 5-formamido-1-(5-phospho-D-ribosyl)imidazole-4-carboxamide from 5-amino-1-(5-phospho-D-ribosyl)imidazole-4-carboxamide (10-formyl THF route): step 1/1.</text>
</comment>
<dbReference type="InterPro" id="IPR016193">
    <property type="entry name" value="Cytidine_deaminase-like"/>
</dbReference>
<dbReference type="Pfam" id="PF01808">
    <property type="entry name" value="AICARFT_IMPCHas"/>
    <property type="match status" value="1"/>
</dbReference>
<dbReference type="InterPro" id="IPR036914">
    <property type="entry name" value="MGS-like_dom_sf"/>
</dbReference>
<dbReference type="FunFam" id="3.40.140.20:FF:000002">
    <property type="entry name" value="Bifunctional purine biosynthesis protein PurH"/>
    <property type="match status" value="1"/>
</dbReference>
<name>G9X1Y9_9FIRM</name>
<dbReference type="FunFam" id="3.40.50.1380:FF:000001">
    <property type="entry name" value="Bifunctional purine biosynthesis protein PurH"/>
    <property type="match status" value="1"/>
</dbReference>
<keyword evidence="6 10" id="KW-0378">Hydrolase</keyword>
<dbReference type="GO" id="GO:0004643">
    <property type="term" value="F:phosphoribosylaminoimidazolecarboxamide formyltransferase activity"/>
    <property type="evidence" value="ECO:0007669"/>
    <property type="project" value="UniProtKB-UniRule"/>
</dbReference>
<dbReference type="NCBIfam" id="TIGR00355">
    <property type="entry name" value="purH"/>
    <property type="match status" value="1"/>
</dbReference>
<dbReference type="UniPathway" id="UPA00074">
    <property type="reaction ID" value="UER00133"/>
</dbReference>
<evidence type="ECO:0000256" key="9">
    <source>
        <dbReference type="ARBA" id="ARBA00050687"/>
    </source>
</evidence>
<evidence type="ECO:0000256" key="4">
    <source>
        <dbReference type="ARBA" id="ARBA00022679"/>
    </source>
</evidence>
<proteinExistence type="inferred from homology"/>
<comment type="catalytic activity">
    <reaction evidence="8 10">
        <text>(6R)-10-formyltetrahydrofolate + 5-amino-1-(5-phospho-beta-D-ribosyl)imidazole-4-carboxamide = 5-formamido-1-(5-phospho-D-ribosyl)imidazole-4-carboxamide + (6S)-5,6,7,8-tetrahydrofolate</text>
        <dbReference type="Rhea" id="RHEA:22192"/>
        <dbReference type="ChEBI" id="CHEBI:57453"/>
        <dbReference type="ChEBI" id="CHEBI:58467"/>
        <dbReference type="ChEBI" id="CHEBI:58475"/>
        <dbReference type="ChEBI" id="CHEBI:195366"/>
        <dbReference type="EC" id="2.1.2.3"/>
    </reaction>
</comment>
<dbReference type="GO" id="GO:0005829">
    <property type="term" value="C:cytosol"/>
    <property type="evidence" value="ECO:0007669"/>
    <property type="project" value="TreeGrafter"/>
</dbReference>
<dbReference type="PATRIC" id="fig|796937.3.peg.1636"/>
<comment type="caution">
    <text evidence="12">The sequence shown here is derived from an EMBL/GenBank/DDBJ whole genome shotgun (WGS) entry which is preliminary data.</text>
</comment>